<dbReference type="OrthoDB" id="29460at2759"/>
<organism evidence="2 3">
    <name type="scientific">Stegodyphus mimosarum</name>
    <name type="common">African social velvet spider</name>
    <dbReference type="NCBI Taxonomy" id="407821"/>
    <lineage>
        <taxon>Eukaryota</taxon>
        <taxon>Metazoa</taxon>
        <taxon>Ecdysozoa</taxon>
        <taxon>Arthropoda</taxon>
        <taxon>Chelicerata</taxon>
        <taxon>Arachnida</taxon>
        <taxon>Araneae</taxon>
        <taxon>Araneomorphae</taxon>
        <taxon>Entelegynae</taxon>
        <taxon>Eresoidea</taxon>
        <taxon>Eresidae</taxon>
        <taxon>Stegodyphus</taxon>
    </lineage>
</organism>
<gene>
    <name evidence="2" type="ORF">X975_12776</name>
</gene>
<dbReference type="Proteomes" id="UP000054359">
    <property type="component" value="Unassembled WGS sequence"/>
</dbReference>
<evidence type="ECO:0000313" key="2">
    <source>
        <dbReference type="EMBL" id="KFM75110.1"/>
    </source>
</evidence>
<proteinExistence type="predicted"/>
<dbReference type="Gene3D" id="2.70.130.10">
    <property type="entry name" value="Mannose-6-phosphate receptor binding domain"/>
    <property type="match status" value="1"/>
</dbReference>
<name>A0A087UCM1_STEMI</name>
<evidence type="ECO:0008006" key="4">
    <source>
        <dbReference type="Google" id="ProtNLM"/>
    </source>
</evidence>
<dbReference type="InterPro" id="IPR009011">
    <property type="entry name" value="Man6P_isomerase_rcpt-bd_dom_sf"/>
</dbReference>
<dbReference type="EMBL" id="KK119222">
    <property type="protein sequence ID" value="KFM75110.1"/>
    <property type="molecule type" value="Genomic_DNA"/>
</dbReference>
<dbReference type="AlphaFoldDB" id="A0A087UCM1"/>
<protein>
    <recommendedName>
        <fullName evidence="4">ZP domain-containing protein</fullName>
    </recommendedName>
</protein>
<evidence type="ECO:0000256" key="1">
    <source>
        <dbReference type="SAM" id="SignalP"/>
    </source>
</evidence>
<evidence type="ECO:0000313" key="3">
    <source>
        <dbReference type="Proteomes" id="UP000054359"/>
    </source>
</evidence>
<feature type="chain" id="PRO_5001830462" description="ZP domain-containing protein" evidence="1">
    <location>
        <begin position="26"/>
        <end position="174"/>
    </location>
</feature>
<keyword evidence="1" id="KW-0732">Signal</keyword>
<accession>A0A087UCM1</accession>
<feature type="non-terminal residue" evidence="2">
    <location>
        <position position="174"/>
    </location>
</feature>
<feature type="signal peptide" evidence="1">
    <location>
        <begin position="1"/>
        <end position="25"/>
    </location>
</feature>
<reference evidence="2 3" key="1">
    <citation type="submission" date="2013-11" db="EMBL/GenBank/DDBJ databases">
        <title>Genome sequencing of Stegodyphus mimosarum.</title>
        <authorList>
            <person name="Bechsgaard J."/>
        </authorList>
    </citation>
    <scope>NUCLEOTIDE SEQUENCE [LARGE SCALE GENOMIC DNA]</scope>
</reference>
<keyword evidence="3" id="KW-1185">Reference proteome</keyword>
<sequence length="174" mass="18897">MIFSIKMYLETLCMLLTVGHFAVFGTNICVSQDSCRCVKDGGRVIDLSPIGLPGYPRFYEIATENDTDTGRYSYNPCYAFDSPDMMTTVNQTNVACRGAAACIKSPGGDDGALPEEHAIGIQNTAEFGYNGNLSLHINYTVPDSEANLIVKLVCDNTTTGHHLSIISHNFTDVV</sequence>